<keyword evidence="2" id="KW-1185">Reference proteome</keyword>
<reference evidence="1 2" key="1">
    <citation type="journal article" date="2013" name="Fungal Biol.">
        <title>Analysis of microsatellite markers in the genome of the plant pathogen Ceratocystis fimbriata.</title>
        <authorList>
            <person name="Simpson M.C."/>
            <person name="Wilken P.M."/>
            <person name="Coetzee M.P."/>
            <person name="Wingfield M.J."/>
            <person name="Wingfield B.D."/>
        </authorList>
    </citation>
    <scope>NUCLEOTIDE SEQUENCE [LARGE SCALE GENOMIC DNA]</scope>
    <source>
        <strain evidence="1 2">CBS 114723</strain>
    </source>
</reference>
<organism evidence="1 2">
    <name type="scientific">Ceratocystis fimbriata CBS 114723</name>
    <dbReference type="NCBI Taxonomy" id="1035309"/>
    <lineage>
        <taxon>Eukaryota</taxon>
        <taxon>Fungi</taxon>
        <taxon>Dikarya</taxon>
        <taxon>Ascomycota</taxon>
        <taxon>Pezizomycotina</taxon>
        <taxon>Sordariomycetes</taxon>
        <taxon>Hypocreomycetidae</taxon>
        <taxon>Microascales</taxon>
        <taxon>Ceratocystidaceae</taxon>
        <taxon>Ceratocystis</taxon>
    </lineage>
</organism>
<accession>A0A2C5XI81</accession>
<dbReference type="AlphaFoldDB" id="A0A2C5XI81"/>
<protein>
    <submittedName>
        <fullName evidence="1">Uncharacterized protein</fullName>
    </submittedName>
</protein>
<sequence length="93" mass="10764">MRSLLAALRIPRPRWAPRLPAPYSPPSGFTLASSSSVASRACCTSVRIGEELLRCNARFLLLLLPWFFERHFLFSISYLFMLYHHHFLRLVVS</sequence>
<dbReference type="Proteomes" id="UP000222788">
    <property type="component" value="Unassembled WGS sequence"/>
</dbReference>
<comment type="caution">
    <text evidence="1">The sequence shown here is derived from an EMBL/GenBank/DDBJ whole genome shotgun (WGS) entry which is preliminary data.</text>
</comment>
<gene>
    <name evidence="1" type="ORF">CFIMG_000301RA</name>
</gene>
<name>A0A2C5XI81_9PEZI</name>
<evidence type="ECO:0000313" key="1">
    <source>
        <dbReference type="EMBL" id="PHH55693.1"/>
    </source>
</evidence>
<dbReference type="EMBL" id="APWK03000008">
    <property type="protein sequence ID" value="PHH55693.1"/>
    <property type="molecule type" value="Genomic_DNA"/>
</dbReference>
<reference evidence="1 2" key="2">
    <citation type="journal article" date="2013" name="IMA Fungus">
        <title>IMA Genome-F 1: Ceratocystis fimbriata: Draft nuclear genome sequence for the plant pathogen, Ceratocystis fimbriata.</title>
        <authorList>
            <person name="Wilken P.M."/>
            <person name="Steenkamp E.T."/>
            <person name="Wingfield M.J."/>
            <person name="de Beer Z.W."/>
            <person name="Wingfield B.D."/>
        </authorList>
    </citation>
    <scope>NUCLEOTIDE SEQUENCE [LARGE SCALE GENOMIC DNA]</scope>
    <source>
        <strain evidence="1 2">CBS 114723</strain>
    </source>
</reference>
<evidence type="ECO:0000313" key="2">
    <source>
        <dbReference type="Proteomes" id="UP000222788"/>
    </source>
</evidence>
<proteinExistence type="predicted"/>